<feature type="compositionally biased region" description="Acidic residues" evidence="1">
    <location>
        <begin position="341"/>
        <end position="358"/>
    </location>
</feature>
<proteinExistence type="predicted"/>
<organism evidence="2 3">
    <name type="scientific">Somion occarium</name>
    <dbReference type="NCBI Taxonomy" id="3059160"/>
    <lineage>
        <taxon>Eukaryota</taxon>
        <taxon>Fungi</taxon>
        <taxon>Dikarya</taxon>
        <taxon>Basidiomycota</taxon>
        <taxon>Agaricomycotina</taxon>
        <taxon>Agaricomycetes</taxon>
        <taxon>Polyporales</taxon>
        <taxon>Cerrenaceae</taxon>
        <taxon>Somion</taxon>
    </lineage>
</organism>
<evidence type="ECO:0000313" key="3">
    <source>
        <dbReference type="Proteomes" id="UP001497453"/>
    </source>
</evidence>
<name>A0ABP1DQC7_9APHY</name>
<accession>A0ABP1DQC7</accession>
<dbReference type="Proteomes" id="UP001497453">
    <property type="component" value="Chromosome 5"/>
</dbReference>
<keyword evidence="3" id="KW-1185">Reference proteome</keyword>
<gene>
    <name evidence="2" type="ORF">GFSPODELE1_LOCUS7635</name>
</gene>
<reference evidence="3" key="1">
    <citation type="submission" date="2024-04" db="EMBL/GenBank/DDBJ databases">
        <authorList>
            <person name="Shaw F."/>
            <person name="Minotto A."/>
        </authorList>
    </citation>
    <scope>NUCLEOTIDE SEQUENCE [LARGE SCALE GENOMIC DNA]</scope>
</reference>
<evidence type="ECO:0000313" key="2">
    <source>
        <dbReference type="EMBL" id="CAL1710058.1"/>
    </source>
</evidence>
<dbReference type="EMBL" id="OZ037948">
    <property type="protein sequence ID" value="CAL1710058.1"/>
    <property type="molecule type" value="Genomic_DNA"/>
</dbReference>
<evidence type="ECO:0000256" key="1">
    <source>
        <dbReference type="SAM" id="MobiDB-lite"/>
    </source>
</evidence>
<protein>
    <submittedName>
        <fullName evidence="2">Uncharacterized protein</fullName>
    </submittedName>
</protein>
<feature type="region of interest" description="Disordered" evidence="1">
    <location>
        <begin position="341"/>
        <end position="364"/>
    </location>
</feature>
<sequence>MSSTANNDPSNLDLEYKNLCLSIAIATTALKGHRVRQATFGKKRLDPVLKSVQHIATLLTTGTPRDTKAPYRDTAASRVVAVTANADPNSKTCRVIVTQNTHTRLSPEKLDVQALEPGPDQVDRDILPNCLSRPLDRHYADILAILDFFRTADGDLSDERVMFHAYVINHAYPKIVARMQVAESLWGWHPIRIIGEYPVEKLSLSFPWKLSLSESVISFLFQQHGSLPERSGSYYLVTKNNIASWIRTIAELYDALEHTLMEDNGSGEVAKRHVTKNDVMNAVTYLGVLHHVLRSRFFDLLLEDPGLSKALETKQTRSQRGSSQLHISQLSAALAAQDINEEQGEEQGQVEEDADDEANASAELGESPGHHIIQYLKTITAWYDAVQFLTRRQNLPYPLDVHLVSLPKPGINVEDMDRCIRVFQESVLVQTPEGNRTAVMAFLTKRVKNSAVLCKPTVHAEAGMMALACLTYSKALKRNMDTASSWYVDQAKEGILKQAFSVHNVAIGASKKCCWCCWKLYTHLQNSNFEGTDENVYPQFSVLGSHSTIFPWYLPEAGVPTAFLQNLLQELMSLVIQAAVDEKNLASRQTSASSSGEYDDDGLTPTVISHAFTKVNEI</sequence>